<name>A0ABM8WB94_9BURK</name>
<dbReference type="InterPro" id="IPR058163">
    <property type="entry name" value="LysR-type_TF_proteobact-type"/>
</dbReference>
<dbReference type="Proteomes" id="UP000706525">
    <property type="component" value="Unassembled WGS sequence"/>
</dbReference>
<dbReference type="Gene3D" id="3.40.190.10">
    <property type="entry name" value="Periplasmic binding protein-like II"/>
    <property type="match status" value="2"/>
</dbReference>
<evidence type="ECO:0000256" key="1">
    <source>
        <dbReference type="ARBA" id="ARBA00009437"/>
    </source>
</evidence>
<protein>
    <submittedName>
        <fullName evidence="3">HTH-type transcriptional regulator DmlR</fullName>
    </submittedName>
</protein>
<proteinExistence type="inferred from homology"/>
<dbReference type="PANTHER" id="PTHR30537:SF72">
    <property type="entry name" value="LYSR FAMILY TRANSCRIPTIONAL REGULATOR"/>
    <property type="match status" value="1"/>
</dbReference>
<gene>
    <name evidence="3" type="primary">dmlR_2</name>
    <name evidence="3" type="ORF">LMG32289_00681</name>
</gene>
<reference evidence="3 4" key="1">
    <citation type="submission" date="2021-08" db="EMBL/GenBank/DDBJ databases">
        <authorList>
            <person name="Peeters C."/>
        </authorList>
    </citation>
    <scope>NUCLEOTIDE SEQUENCE [LARGE SCALE GENOMIC DNA]</scope>
    <source>
        <strain evidence="3 4">LMG 32289</strain>
    </source>
</reference>
<feature type="domain" description="LysR substrate-binding" evidence="2">
    <location>
        <begin position="7"/>
        <end position="169"/>
    </location>
</feature>
<dbReference type="SUPFAM" id="SSF53850">
    <property type="entry name" value="Periplasmic binding protein-like II"/>
    <property type="match status" value="1"/>
</dbReference>
<accession>A0ABM8WB94</accession>
<dbReference type="InterPro" id="IPR005119">
    <property type="entry name" value="LysR_subst-bd"/>
</dbReference>
<dbReference type="Pfam" id="PF03466">
    <property type="entry name" value="LysR_substrate"/>
    <property type="match status" value="1"/>
</dbReference>
<keyword evidence="4" id="KW-1185">Reference proteome</keyword>
<sequence>MSFDNRKIDILAEGFDAALRTGEIEDDSLASRDLGSFRLYLVASPAYLERRGRPAHPRDLSGHDCIHYRMPHSGQIQTWPLTQDEGDTPPVLPTRLICNNDAARLQFALDGLGLTCMSEFSVRDHLNSGRLEPVLEPYLRYRYTFRLVWPIQATISPTLRTFIDFVNTWFASAQNPDSASGPAIDNR</sequence>
<organism evidence="3 4">
    <name type="scientific">Cupriavidus pampae</name>
    <dbReference type="NCBI Taxonomy" id="659251"/>
    <lineage>
        <taxon>Bacteria</taxon>
        <taxon>Pseudomonadati</taxon>
        <taxon>Pseudomonadota</taxon>
        <taxon>Betaproteobacteria</taxon>
        <taxon>Burkholderiales</taxon>
        <taxon>Burkholderiaceae</taxon>
        <taxon>Cupriavidus</taxon>
    </lineage>
</organism>
<comment type="similarity">
    <text evidence="1">Belongs to the LysR transcriptional regulatory family.</text>
</comment>
<comment type="caution">
    <text evidence="3">The sequence shown here is derived from an EMBL/GenBank/DDBJ whole genome shotgun (WGS) entry which is preliminary data.</text>
</comment>
<evidence type="ECO:0000313" key="3">
    <source>
        <dbReference type="EMBL" id="CAG9164338.1"/>
    </source>
</evidence>
<dbReference type="EMBL" id="CAJZAG010000001">
    <property type="protein sequence ID" value="CAG9164338.1"/>
    <property type="molecule type" value="Genomic_DNA"/>
</dbReference>
<evidence type="ECO:0000313" key="4">
    <source>
        <dbReference type="Proteomes" id="UP000706525"/>
    </source>
</evidence>
<dbReference type="PANTHER" id="PTHR30537">
    <property type="entry name" value="HTH-TYPE TRANSCRIPTIONAL REGULATOR"/>
    <property type="match status" value="1"/>
</dbReference>
<evidence type="ECO:0000259" key="2">
    <source>
        <dbReference type="Pfam" id="PF03466"/>
    </source>
</evidence>